<keyword evidence="8 9" id="KW-0472">Membrane</keyword>
<dbReference type="RefSeq" id="WP_097277055.1">
    <property type="nucleotide sequence ID" value="NZ_OCNJ01000001.1"/>
</dbReference>
<feature type="binding site" evidence="9">
    <location>
        <begin position="92"/>
        <end position="95"/>
    </location>
    <ligand>
        <name>substrate</name>
    </ligand>
</feature>
<evidence type="ECO:0000256" key="5">
    <source>
        <dbReference type="ARBA" id="ARBA00022723"/>
    </source>
</evidence>
<feature type="binding site" evidence="9 10">
    <location>
        <position position="90"/>
    </location>
    <ligand>
        <name>Mg(2+)</name>
        <dbReference type="ChEBI" id="CHEBI:18420"/>
        <label>2</label>
    </ligand>
</feature>
<gene>
    <name evidence="9" type="primary">cysQ</name>
    <name evidence="11" type="ORF">SAMN05421508_101136</name>
</gene>
<evidence type="ECO:0000313" key="11">
    <source>
        <dbReference type="EMBL" id="SOD89170.1"/>
    </source>
</evidence>
<feature type="binding site" evidence="9">
    <location>
        <position position="216"/>
    </location>
    <ligand>
        <name>substrate</name>
    </ligand>
</feature>
<dbReference type="InterPro" id="IPR000760">
    <property type="entry name" value="Inositol_monophosphatase-like"/>
</dbReference>
<dbReference type="CDD" id="cd01638">
    <property type="entry name" value="CysQ"/>
    <property type="match status" value="1"/>
</dbReference>
<dbReference type="GO" id="GO:0050427">
    <property type="term" value="P:3'-phosphoadenosine 5'-phosphosulfate metabolic process"/>
    <property type="evidence" value="ECO:0007669"/>
    <property type="project" value="TreeGrafter"/>
</dbReference>
<keyword evidence="3 9" id="KW-1003">Cell membrane</keyword>
<dbReference type="GO" id="GO:0046854">
    <property type="term" value="P:phosphatidylinositol phosphate biosynthetic process"/>
    <property type="evidence" value="ECO:0007669"/>
    <property type="project" value="InterPro"/>
</dbReference>
<protein>
    <recommendedName>
        <fullName evidence="9">3'(2'),5'-bisphosphate nucleotidase CysQ</fullName>
        <ecNumber evidence="9">3.1.3.7</ecNumber>
    </recommendedName>
    <alternativeName>
        <fullName evidence="9">3'(2'),5-bisphosphonucleoside 3'(2')-phosphohydrolase</fullName>
    </alternativeName>
    <alternativeName>
        <fullName evidence="9">3'-phosphoadenosine 5'-phosphate phosphatase</fullName>
        <shortName evidence="9">PAP phosphatase</shortName>
    </alternativeName>
</protein>
<dbReference type="NCBIfam" id="TIGR01331">
    <property type="entry name" value="bisphos_cysQ"/>
    <property type="match status" value="1"/>
</dbReference>
<comment type="function">
    <text evidence="9">Converts adenosine-3',5'-bisphosphate (PAP) to AMP.</text>
</comment>
<organism evidence="11 12">
    <name type="scientific">Caenispirillum bisanense</name>
    <dbReference type="NCBI Taxonomy" id="414052"/>
    <lineage>
        <taxon>Bacteria</taxon>
        <taxon>Pseudomonadati</taxon>
        <taxon>Pseudomonadota</taxon>
        <taxon>Alphaproteobacteria</taxon>
        <taxon>Rhodospirillales</taxon>
        <taxon>Novispirillaceae</taxon>
        <taxon>Caenispirillum</taxon>
    </lineage>
</organism>
<dbReference type="InterPro" id="IPR020550">
    <property type="entry name" value="Inositol_monophosphatase_CS"/>
</dbReference>
<dbReference type="PANTHER" id="PTHR43028">
    <property type="entry name" value="3'(2'),5'-BISPHOSPHATE NUCLEOTIDASE 1"/>
    <property type="match status" value="1"/>
</dbReference>
<feature type="binding site" evidence="10">
    <location>
        <position position="216"/>
    </location>
    <ligand>
        <name>Mg(2+)</name>
        <dbReference type="ChEBI" id="CHEBI:18420"/>
        <label>1</label>
        <note>catalytic</note>
    </ligand>
</feature>
<comment type="similarity">
    <text evidence="2 9">Belongs to the inositol monophosphatase superfamily. CysQ family.</text>
</comment>
<accession>A0A286G0W1</accession>
<reference evidence="11 12" key="1">
    <citation type="submission" date="2017-09" db="EMBL/GenBank/DDBJ databases">
        <authorList>
            <person name="Ehlers B."/>
            <person name="Leendertz F.H."/>
        </authorList>
    </citation>
    <scope>NUCLEOTIDE SEQUENCE [LARGE SCALE GENOMIC DNA]</scope>
    <source>
        <strain evidence="11 12">USBA 140</strain>
    </source>
</reference>
<evidence type="ECO:0000313" key="12">
    <source>
        <dbReference type="Proteomes" id="UP000219621"/>
    </source>
</evidence>
<keyword evidence="12" id="KW-1185">Reference proteome</keyword>
<dbReference type="Pfam" id="PF00459">
    <property type="entry name" value="Inositol_P"/>
    <property type="match status" value="1"/>
</dbReference>
<dbReference type="GO" id="GO:0000287">
    <property type="term" value="F:magnesium ion binding"/>
    <property type="evidence" value="ECO:0007669"/>
    <property type="project" value="UniProtKB-UniRule"/>
</dbReference>
<evidence type="ECO:0000256" key="4">
    <source>
        <dbReference type="ARBA" id="ARBA00022519"/>
    </source>
</evidence>
<proteinExistence type="inferred from homology"/>
<feature type="binding site" evidence="10">
    <location>
        <position position="92"/>
    </location>
    <ligand>
        <name>Mg(2+)</name>
        <dbReference type="ChEBI" id="CHEBI:18420"/>
        <label>1</label>
        <note>catalytic</note>
    </ligand>
</feature>
<evidence type="ECO:0000256" key="2">
    <source>
        <dbReference type="ARBA" id="ARBA00005289"/>
    </source>
</evidence>
<keyword evidence="6 9" id="KW-0378">Hydrolase</keyword>
<feature type="binding site" evidence="9">
    <location>
        <position position="70"/>
    </location>
    <ligand>
        <name>substrate</name>
    </ligand>
</feature>
<keyword evidence="4 9" id="KW-0997">Cell inner membrane</keyword>
<comment type="subcellular location">
    <subcellularLocation>
        <location evidence="9">Cell inner membrane</location>
        <topology evidence="9">Peripheral membrane protein</topology>
        <orientation evidence="9">Cytoplasmic side</orientation>
    </subcellularLocation>
</comment>
<evidence type="ECO:0000256" key="3">
    <source>
        <dbReference type="ARBA" id="ARBA00022475"/>
    </source>
</evidence>
<feature type="binding site" evidence="9">
    <location>
        <position position="216"/>
    </location>
    <ligand>
        <name>Mg(2+)</name>
        <dbReference type="ChEBI" id="CHEBI:18420"/>
        <label>2</label>
    </ligand>
</feature>
<evidence type="ECO:0000256" key="10">
    <source>
        <dbReference type="PIRSR" id="PIRSR600760-2"/>
    </source>
</evidence>
<dbReference type="AlphaFoldDB" id="A0A286G0W1"/>
<dbReference type="PROSITE" id="PS00630">
    <property type="entry name" value="IMP_2"/>
    <property type="match status" value="1"/>
</dbReference>
<feature type="binding site" evidence="10">
    <location>
        <position position="70"/>
    </location>
    <ligand>
        <name>Mg(2+)</name>
        <dbReference type="ChEBI" id="CHEBI:18420"/>
        <label>1</label>
        <note>catalytic</note>
    </ligand>
</feature>
<dbReference type="GO" id="GO:0008441">
    <property type="term" value="F:3'(2'),5'-bisphosphate nucleotidase activity"/>
    <property type="evidence" value="ECO:0007669"/>
    <property type="project" value="UniProtKB-UniRule"/>
</dbReference>
<evidence type="ECO:0000256" key="1">
    <source>
        <dbReference type="ARBA" id="ARBA00001625"/>
    </source>
</evidence>
<dbReference type="Gene3D" id="3.40.190.80">
    <property type="match status" value="1"/>
</dbReference>
<dbReference type="InterPro" id="IPR006240">
    <property type="entry name" value="CysQ"/>
</dbReference>
<dbReference type="Gene3D" id="3.30.540.10">
    <property type="entry name" value="Fructose-1,6-Bisphosphatase, subunit A, domain 1"/>
    <property type="match status" value="1"/>
</dbReference>
<evidence type="ECO:0000256" key="7">
    <source>
        <dbReference type="ARBA" id="ARBA00022842"/>
    </source>
</evidence>
<dbReference type="PROSITE" id="PS00629">
    <property type="entry name" value="IMP_1"/>
    <property type="match status" value="1"/>
</dbReference>
<dbReference type="InterPro" id="IPR020583">
    <property type="entry name" value="Inositol_monoP_metal-BS"/>
</dbReference>
<sequence length="259" mass="27239">MPLPDLAALAEALRPVMREAGAATLAVYRSDFEVFRKDDASPVTAADEAAEAIILAALATLTPDIPVVAEEQAAAGNIPDVDSAPFWLVDPLDGTKEFINRRDEFTVNIGLIAEGRPVLGLVYCPVLDQLYVGHGPGTATRETADGRQDIRVRRPDADGLVVLSSRSHANSDALAAFLDGKPVKKVIDAGSSLKFCRLAEGEADIYPRFGPTCEWDTAAAHAVLDAAGGSVTLTDGGAFLYGKAPTFLNPHFIARGAAA</sequence>
<dbReference type="GO" id="GO:0000103">
    <property type="term" value="P:sulfate assimilation"/>
    <property type="evidence" value="ECO:0007669"/>
    <property type="project" value="TreeGrafter"/>
</dbReference>
<dbReference type="PANTHER" id="PTHR43028:SF5">
    <property type="entry name" value="3'(2'),5'-BISPHOSPHATE NUCLEOTIDASE 1"/>
    <property type="match status" value="1"/>
</dbReference>
<dbReference type="EMBL" id="OCNJ01000001">
    <property type="protein sequence ID" value="SOD89170.1"/>
    <property type="molecule type" value="Genomic_DNA"/>
</dbReference>
<comment type="cofactor">
    <cofactor evidence="9 10">
        <name>Mg(2+)</name>
        <dbReference type="ChEBI" id="CHEBI:18420"/>
    </cofactor>
</comment>
<evidence type="ECO:0000256" key="9">
    <source>
        <dbReference type="HAMAP-Rule" id="MF_02095"/>
    </source>
</evidence>
<dbReference type="EC" id="3.1.3.7" evidence="9"/>
<dbReference type="Proteomes" id="UP000219621">
    <property type="component" value="Unassembled WGS sequence"/>
</dbReference>
<keyword evidence="7 9" id="KW-0460">Magnesium</keyword>
<feature type="binding site" evidence="9">
    <location>
        <position position="92"/>
    </location>
    <ligand>
        <name>Mg(2+)</name>
        <dbReference type="ChEBI" id="CHEBI:18420"/>
        <label>1</label>
    </ligand>
</feature>
<evidence type="ECO:0000256" key="8">
    <source>
        <dbReference type="ARBA" id="ARBA00023136"/>
    </source>
</evidence>
<keyword evidence="5 9" id="KW-0479">Metal-binding</keyword>
<dbReference type="InterPro" id="IPR050725">
    <property type="entry name" value="CysQ/Inositol_MonoPase"/>
</dbReference>
<feature type="binding site" evidence="9 10">
    <location>
        <position position="93"/>
    </location>
    <ligand>
        <name>Mg(2+)</name>
        <dbReference type="ChEBI" id="CHEBI:18420"/>
        <label>2</label>
    </ligand>
</feature>
<comment type="catalytic activity">
    <reaction evidence="1 9">
        <text>adenosine 3',5'-bisphosphate + H2O = AMP + phosphate</text>
        <dbReference type="Rhea" id="RHEA:10040"/>
        <dbReference type="ChEBI" id="CHEBI:15377"/>
        <dbReference type="ChEBI" id="CHEBI:43474"/>
        <dbReference type="ChEBI" id="CHEBI:58343"/>
        <dbReference type="ChEBI" id="CHEBI:456215"/>
        <dbReference type="EC" id="3.1.3.7"/>
    </reaction>
</comment>
<dbReference type="SUPFAM" id="SSF56655">
    <property type="entry name" value="Carbohydrate phosphatase"/>
    <property type="match status" value="1"/>
</dbReference>
<feature type="binding site" evidence="9">
    <location>
        <position position="90"/>
    </location>
    <ligand>
        <name>Mg(2+)</name>
        <dbReference type="ChEBI" id="CHEBI:18420"/>
        <label>1</label>
    </ligand>
</feature>
<dbReference type="OrthoDB" id="9785695at2"/>
<dbReference type="PRINTS" id="PR00377">
    <property type="entry name" value="IMPHPHTASES"/>
</dbReference>
<evidence type="ECO:0000256" key="6">
    <source>
        <dbReference type="ARBA" id="ARBA00022801"/>
    </source>
</evidence>
<dbReference type="HAMAP" id="MF_02095">
    <property type="entry name" value="CysQ"/>
    <property type="match status" value="1"/>
</dbReference>
<name>A0A286G0W1_9PROT</name>
<feature type="binding site" evidence="9">
    <location>
        <position position="70"/>
    </location>
    <ligand>
        <name>Mg(2+)</name>
        <dbReference type="ChEBI" id="CHEBI:18420"/>
        <label>1</label>
    </ligand>
</feature>
<dbReference type="GO" id="GO:0005886">
    <property type="term" value="C:plasma membrane"/>
    <property type="evidence" value="ECO:0007669"/>
    <property type="project" value="UniProtKB-SubCell"/>
</dbReference>